<accession>A0A3N4JJV0</accession>
<evidence type="ECO:0000313" key="3">
    <source>
        <dbReference type="EMBL" id="RPA96700.1"/>
    </source>
</evidence>
<keyword evidence="2" id="KW-0812">Transmembrane</keyword>
<feature type="compositionally biased region" description="Basic and acidic residues" evidence="1">
    <location>
        <begin position="22"/>
        <end position="33"/>
    </location>
</feature>
<dbReference type="AlphaFoldDB" id="A0A3N4JJV0"/>
<organism evidence="3 4">
    <name type="scientific">Choiromyces venosus 120613-1</name>
    <dbReference type="NCBI Taxonomy" id="1336337"/>
    <lineage>
        <taxon>Eukaryota</taxon>
        <taxon>Fungi</taxon>
        <taxon>Dikarya</taxon>
        <taxon>Ascomycota</taxon>
        <taxon>Pezizomycotina</taxon>
        <taxon>Pezizomycetes</taxon>
        <taxon>Pezizales</taxon>
        <taxon>Tuberaceae</taxon>
        <taxon>Choiromyces</taxon>
    </lineage>
</organism>
<sequence>MHLPKLANGWVQNNVGSSRNSSTKEKRSKKLENLKHSNLVDHFPKRAVSRSNSVIAPNTAPATNSPIAKKIYAKVEREIIYYHIGLKKILLLLLLLLLLLHFDYRMDSEDDGELVVRKPRQLSKG</sequence>
<keyword evidence="2" id="KW-1133">Transmembrane helix</keyword>
<name>A0A3N4JJV0_9PEZI</name>
<proteinExistence type="predicted"/>
<dbReference type="Proteomes" id="UP000276215">
    <property type="component" value="Unassembled WGS sequence"/>
</dbReference>
<keyword evidence="2" id="KW-0472">Membrane</keyword>
<feature type="compositionally biased region" description="Polar residues" evidence="1">
    <location>
        <begin position="10"/>
        <end position="21"/>
    </location>
</feature>
<evidence type="ECO:0000256" key="2">
    <source>
        <dbReference type="SAM" id="Phobius"/>
    </source>
</evidence>
<keyword evidence="4" id="KW-1185">Reference proteome</keyword>
<protein>
    <submittedName>
        <fullName evidence="3">Uncharacterized protein</fullName>
    </submittedName>
</protein>
<dbReference type="EMBL" id="ML120412">
    <property type="protein sequence ID" value="RPA96700.1"/>
    <property type="molecule type" value="Genomic_DNA"/>
</dbReference>
<evidence type="ECO:0000256" key="1">
    <source>
        <dbReference type="SAM" id="MobiDB-lite"/>
    </source>
</evidence>
<feature type="region of interest" description="Disordered" evidence="1">
    <location>
        <begin position="1"/>
        <end position="33"/>
    </location>
</feature>
<evidence type="ECO:0000313" key="4">
    <source>
        <dbReference type="Proteomes" id="UP000276215"/>
    </source>
</evidence>
<gene>
    <name evidence="3" type="ORF">L873DRAFT_1811063</name>
</gene>
<reference evidence="3 4" key="1">
    <citation type="journal article" date="2018" name="Nat. Ecol. Evol.">
        <title>Pezizomycetes genomes reveal the molecular basis of ectomycorrhizal truffle lifestyle.</title>
        <authorList>
            <person name="Murat C."/>
            <person name="Payen T."/>
            <person name="Noel B."/>
            <person name="Kuo A."/>
            <person name="Morin E."/>
            <person name="Chen J."/>
            <person name="Kohler A."/>
            <person name="Krizsan K."/>
            <person name="Balestrini R."/>
            <person name="Da Silva C."/>
            <person name="Montanini B."/>
            <person name="Hainaut M."/>
            <person name="Levati E."/>
            <person name="Barry K.W."/>
            <person name="Belfiori B."/>
            <person name="Cichocki N."/>
            <person name="Clum A."/>
            <person name="Dockter R.B."/>
            <person name="Fauchery L."/>
            <person name="Guy J."/>
            <person name="Iotti M."/>
            <person name="Le Tacon F."/>
            <person name="Lindquist E.A."/>
            <person name="Lipzen A."/>
            <person name="Malagnac F."/>
            <person name="Mello A."/>
            <person name="Molinier V."/>
            <person name="Miyauchi S."/>
            <person name="Poulain J."/>
            <person name="Riccioni C."/>
            <person name="Rubini A."/>
            <person name="Sitrit Y."/>
            <person name="Splivallo R."/>
            <person name="Traeger S."/>
            <person name="Wang M."/>
            <person name="Zifcakova L."/>
            <person name="Wipf D."/>
            <person name="Zambonelli A."/>
            <person name="Paolocci F."/>
            <person name="Nowrousian M."/>
            <person name="Ottonello S."/>
            <person name="Baldrian P."/>
            <person name="Spatafora J.W."/>
            <person name="Henrissat B."/>
            <person name="Nagy L.G."/>
            <person name="Aury J.M."/>
            <person name="Wincker P."/>
            <person name="Grigoriev I.V."/>
            <person name="Bonfante P."/>
            <person name="Martin F.M."/>
        </authorList>
    </citation>
    <scope>NUCLEOTIDE SEQUENCE [LARGE SCALE GENOMIC DNA]</scope>
    <source>
        <strain evidence="3 4">120613-1</strain>
    </source>
</reference>
<feature type="transmembrane region" description="Helical" evidence="2">
    <location>
        <begin position="79"/>
        <end position="102"/>
    </location>
</feature>